<organism evidence="2 3">
    <name type="scientific">Euplotes crassus</name>
    <dbReference type="NCBI Taxonomy" id="5936"/>
    <lineage>
        <taxon>Eukaryota</taxon>
        <taxon>Sar</taxon>
        <taxon>Alveolata</taxon>
        <taxon>Ciliophora</taxon>
        <taxon>Intramacronucleata</taxon>
        <taxon>Spirotrichea</taxon>
        <taxon>Hypotrichia</taxon>
        <taxon>Euplotida</taxon>
        <taxon>Euplotidae</taxon>
        <taxon>Moneuplotes</taxon>
    </lineage>
</organism>
<sequence length="230" mass="26773">MGQDQEEDRIGKKSASDGSIREHFGRFGQRDWKEKPSFEFDQRFLDSMSRLFKGMRFPDSYGVSVDDLFMIRKSEREYMHKLFPRKIEDLSILSNGYQEFSIKTLLISKYLFFEMSSLQFRKLLSACRHIKILHYGGCHISVPTKIDFCKSLKNCKIKELYLPTICDDELNNIIILDKQVGNLLKGVAACEDLTNSLEILSIGNYELYPCEVNDILEKYGLECLKWDTSV</sequence>
<proteinExistence type="predicted"/>
<protein>
    <submittedName>
        <fullName evidence="2">Uncharacterized protein</fullName>
    </submittedName>
</protein>
<evidence type="ECO:0000313" key="3">
    <source>
        <dbReference type="Proteomes" id="UP001295684"/>
    </source>
</evidence>
<feature type="region of interest" description="Disordered" evidence="1">
    <location>
        <begin position="1"/>
        <end position="28"/>
    </location>
</feature>
<reference evidence="2" key="1">
    <citation type="submission" date="2023-07" db="EMBL/GenBank/DDBJ databases">
        <authorList>
            <consortium name="AG Swart"/>
            <person name="Singh M."/>
            <person name="Singh A."/>
            <person name="Seah K."/>
            <person name="Emmerich C."/>
        </authorList>
    </citation>
    <scope>NUCLEOTIDE SEQUENCE</scope>
    <source>
        <strain evidence="2">DP1</strain>
    </source>
</reference>
<name>A0AAD2D4C1_EUPCR</name>
<dbReference type="Proteomes" id="UP001295684">
    <property type="component" value="Unassembled WGS sequence"/>
</dbReference>
<comment type="caution">
    <text evidence="2">The sequence shown here is derived from an EMBL/GenBank/DDBJ whole genome shotgun (WGS) entry which is preliminary data.</text>
</comment>
<gene>
    <name evidence="2" type="ORF">ECRASSUSDP1_LOCUS21333</name>
</gene>
<feature type="compositionally biased region" description="Basic and acidic residues" evidence="1">
    <location>
        <begin position="8"/>
        <end position="28"/>
    </location>
</feature>
<keyword evidence="3" id="KW-1185">Reference proteome</keyword>
<dbReference type="AlphaFoldDB" id="A0AAD2D4C1"/>
<evidence type="ECO:0000256" key="1">
    <source>
        <dbReference type="SAM" id="MobiDB-lite"/>
    </source>
</evidence>
<evidence type="ECO:0000313" key="2">
    <source>
        <dbReference type="EMBL" id="CAI2379912.1"/>
    </source>
</evidence>
<dbReference type="EMBL" id="CAMPGE010021793">
    <property type="protein sequence ID" value="CAI2379912.1"/>
    <property type="molecule type" value="Genomic_DNA"/>
</dbReference>
<accession>A0AAD2D4C1</accession>